<dbReference type="EMBL" id="JANPWB010000015">
    <property type="protein sequence ID" value="KAJ1089911.1"/>
    <property type="molecule type" value="Genomic_DNA"/>
</dbReference>
<organism evidence="1 2">
    <name type="scientific">Pleurodeles waltl</name>
    <name type="common">Iberian ribbed newt</name>
    <dbReference type="NCBI Taxonomy" id="8319"/>
    <lineage>
        <taxon>Eukaryota</taxon>
        <taxon>Metazoa</taxon>
        <taxon>Chordata</taxon>
        <taxon>Craniata</taxon>
        <taxon>Vertebrata</taxon>
        <taxon>Euteleostomi</taxon>
        <taxon>Amphibia</taxon>
        <taxon>Batrachia</taxon>
        <taxon>Caudata</taxon>
        <taxon>Salamandroidea</taxon>
        <taxon>Salamandridae</taxon>
        <taxon>Pleurodelinae</taxon>
        <taxon>Pleurodeles</taxon>
    </lineage>
</organism>
<keyword evidence="2" id="KW-1185">Reference proteome</keyword>
<dbReference type="Proteomes" id="UP001066276">
    <property type="component" value="Chromosome 11"/>
</dbReference>
<gene>
    <name evidence="1" type="ORF">NDU88_003051</name>
</gene>
<proteinExistence type="predicted"/>
<evidence type="ECO:0000313" key="1">
    <source>
        <dbReference type="EMBL" id="KAJ1089911.1"/>
    </source>
</evidence>
<dbReference type="AlphaFoldDB" id="A0AAV7LE79"/>
<reference evidence="1" key="1">
    <citation type="journal article" date="2022" name="bioRxiv">
        <title>Sequencing and chromosome-scale assembly of the giantPleurodeles waltlgenome.</title>
        <authorList>
            <person name="Brown T."/>
            <person name="Elewa A."/>
            <person name="Iarovenko S."/>
            <person name="Subramanian E."/>
            <person name="Araus A.J."/>
            <person name="Petzold A."/>
            <person name="Susuki M."/>
            <person name="Suzuki K.-i.T."/>
            <person name="Hayashi T."/>
            <person name="Toyoda A."/>
            <person name="Oliveira C."/>
            <person name="Osipova E."/>
            <person name="Leigh N.D."/>
            <person name="Simon A."/>
            <person name="Yun M.H."/>
        </authorList>
    </citation>
    <scope>NUCLEOTIDE SEQUENCE</scope>
    <source>
        <strain evidence="1">20211129_DDA</strain>
        <tissue evidence="1">Liver</tissue>
    </source>
</reference>
<accession>A0AAV7LE79</accession>
<protein>
    <submittedName>
        <fullName evidence="1">Uncharacterized protein</fullName>
    </submittedName>
</protein>
<name>A0AAV7LE79_PLEWA</name>
<comment type="caution">
    <text evidence="1">The sequence shown here is derived from an EMBL/GenBank/DDBJ whole genome shotgun (WGS) entry which is preliminary data.</text>
</comment>
<sequence>MCLCGRPGKGIGFTPERDTRWVLPGGDPRRSLRAAVPPERDLRGPGLRVCGLLVSGRAVTRPGRPGLICPGGGAVRCAGLVEVGGGPLFRQSYWGAEAPSSVTGGWIPRLGRACSGPSGARPCWRA</sequence>
<evidence type="ECO:0000313" key="2">
    <source>
        <dbReference type="Proteomes" id="UP001066276"/>
    </source>
</evidence>